<reference evidence="8 9" key="1">
    <citation type="submission" date="2023-02" db="EMBL/GenBank/DDBJ databases">
        <title>Genome Sequence of L. cardiaca H63T.</title>
        <authorList>
            <person name="Lopez A.E."/>
            <person name="Cianciotto N.P."/>
        </authorList>
    </citation>
    <scope>NUCLEOTIDE SEQUENCE [LARGE SCALE GENOMIC DNA]</scope>
    <source>
        <strain evidence="8 9">H63</strain>
    </source>
</reference>
<keyword evidence="3 8" id="KW-0489">Methyltransferase</keyword>
<evidence type="ECO:0000313" key="8">
    <source>
        <dbReference type="EMBL" id="WED42328.1"/>
    </source>
</evidence>
<protein>
    <recommendedName>
        <fullName evidence="2">site-specific DNA-methyltransferase (adenine-specific)</fullName>
        <ecNumber evidence="2">2.1.1.72</ecNumber>
    </recommendedName>
</protein>
<dbReference type="GO" id="GO:0008168">
    <property type="term" value="F:methyltransferase activity"/>
    <property type="evidence" value="ECO:0007669"/>
    <property type="project" value="UniProtKB-KW"/>
</dbReference>
<name>A0ABY8AP76_9GAMM</name>
<feature type="compositionally biased region" description="Low complexity" evidence="7">
    <location>
        <begin position="1"/>
        <end position="19"/>
    </location>
</feature>
<dbReference type="InterPro" id="IPR029063">
    <property type="entry name" value="SAM-dependent_MTases_sf"/>
</dbReference>
<accession>A0ABY8AP76</accession>
<feature type="region of interest" description="Disordered" evidence="7">
    <location>
        <begin position="1"/>
        <end position="21"/>
    </location>
</feature>
<dbReference type="EMBL" id="CP119078">
    <property type="protein sequence ID" value="WED42328.1"/>
    <property type="molecule type" value="Genomic_DNA"/>
</dbReference>
<dbReference type="Pfam" id="PF02086">
    <property type="entry name" value="MethyltransfD12"/>
    <property type="match status" value="1"/>
</dbReference>
<dbReference type="Gene3D" id="3.40.50.150">
    <property type="entry name" value="Vaccinia Virus protein VP39"/>
    <property type="match status" value="1"/>
</dbReference>
<dbReference type="InterPro" id="IPR023095">
    <property type="entry name" value="Ade_MeTrfase_dom_2"/>
</dbReference>
<comment type="catalytic activity">
    <reaction evidence="6">
        <text>a 2'-deoxyadenosine in DNA + S-adenosyl-L-methionine = an N(6)-methyl-2'-deoxyadenosine in DNA + S-adenosyl-L-homocysteine + H(+)</text>
        <dbReference type="Rhea" id="RHEA:15197"/>
        <dbReference type="Rhea" id="RHEA-COMP:12418"/>
        <dbReference type="Rhea" id="RHEA-COMP:12419"/>
        <dbReference type="ChEBI" id="CHEBI:15378"/>
        <dbReference type="ChEBI" id="CHEBI:57856"/>
        <dbReference type="ChEBI" id="CHEBI:59789"/>
        <dbReference type="ChEBI" id="CHEBI:90615"/>
        <dbReference type="ChEBI" id="CHEBI:90616"/>
        <dbReference type="EC" id="2.1.1.72"/>
    </reaction>
</comment>
<proteinExistence type="inferred from homology"/>
<organism evidence="8 9">
    <name type="scientific">Legionella cardiaca</name>
    <dbReference type="NCBI Taxonomy" id="1071983"/>
    <lineage>
        <taxon>Bacteria</taxon>
        <taxon>Pseudomonadati</taxon>
        <taxon>Pseudomonadota</taxon>
        <taxon>Gammaproteobacteria</taxon>
        <taxon>Legionellales</taxon>
        <taxon>Legionellaceae</taxon>
        <taxon>Legionella</taxon>
    </lineage>
</organism>
<evidence type="ECO:0000256" key="6">
    <source>
        <dbReference type="ARBA" id="ARBA00047942"/>
    </source>
</evidence>
<feature type="compositionally biased region" description="Basic and acidic residues" evidence="7">
    <location>
        <begin position="717"/>
        <end position="748"/>
    </location>
</feature>
<keyword evidence="5" id="KW-0949">S-adenosyl-L-methionine</keyword>
<sequence length="790" mass="89969">MREKFSMTPSSSTNSTPASQKRTNNSCLLLFVDSFTGSAALQDLPGDSRDAYIFTTQNELFYAFRTMPTSDSRTSDCWQRYLPIPLNNEQVKRFNEELLNANIKTRMIADSASRQYVVLKPAELRSIKDITKHARRDSRSPVEVVKVWHRIPWLPGYLVSGIAGKGRIFQTISDLRLKRERTLGIYKKGTVSFPVTKAGNFTLIRERDAISLMQVSLAINMSHNVFQITSEVLTERRQAKLAHFLIKKAASRNNVAKEIISSSDFKRYLQSESYRENLDSWLMKQSNKTVSSRNTRKNSIIYNSPRPFRYFGNSLNYADDLIKVLTNSDEFAKATVIRDVTCGSCALTFYLAARYPDKKYIASDINGELINLLNHIKSTPWEILENSYRAHYQRCFAVPGTSSAVYKQMVQEYNDQKTKDYSLLLFIQNYAFTNVNFKGNTIKAILLEKKARSIDSSVKSLRQCKELISKGNIDFVQMDMLQAMQQAQPNEMCFVTPPHEHDDSKLYIDTVSVKKLVAGLKMLNARKVPFALTYGDNCAEASSDLTKLIPELFKYTYIIQGGRNRTSKAMIIYFSENVVSKEKIAVLNEEIRFETEKLLRRMEKELRNLDETTRDNIVGIATTRDFYARTIEIARQVLAELSQSKLKEQSASSSSGSTSGSWGTEETVIPMESQGYQLFEHNETEEASQAAPLSLHALLPSFFSPLSRKPILPPIAGEKEENSHKRKQLMDEKKKMQDPTAKRQRADDQSNLYRYFLPHTKSVQEKQPPLNSLDASPDIPDSSAKPTNHS</sequence>
<dbReference type="PANTHER" id="PTHR30481:SF2">
    <property type="entry name" value="SITE-SPECIFIC DNA-METHYLTRANSFERASE (ADENINE-SPECIFIC)"/>
    <property type="match status" value="1"/>
</dbReference>
<evidence type="ECO:0000256" key="2">
    <source>
        <dbReference type="ARBA" id="ARBA00011900"/>
    </source>
</evidence>
<comment type="similarity">
    <text evidence="1">Belongs to the N(4)/N(6)-methyltransferase family.</text>
</comment>
<dbReference type="RefSeq" id="WP_275088153.1">
    <property type="nucleotide sequence ID" value="NZ_CP119078.1"/>
</dbReference>
<feature type="region of interest" description="Disordered" evidence="7">
    <location>
        <begin position="645"/>
        <end position="664"/>
    </location>
</feature>
<dbReference type="InterPro" id="IPR012327">
    <property type="entry name" value="MeTrfase_D12"/>
</dbReference>
<dbReference type="GO" id="GO:0032259">
    <property type="term" value="P:methylation"/>
    <property type="evidence" value="ECO:0007669"/>
    <property type="project" value="UniProtKB-KW"/>
</dbReference>
<keyword evidence="9" id="KW-1185">Reference proteome</keyword>
<dbReference type="PANTHER" id="PTHR30481">
    <property type="entry name" value="DNA ADENINE METHYLASE"/>
    <property type="match status" value="1"/>
</dbReference>
<dbReference type="SUPFAM" id="SSF53335">
    <property type="entry name" value="S-adenosyl-L-methionine-dependent methyltransferases"/>
    <property type="match status" value="1"/>
</dbReference>
<evidence type="ECO:0000256" key="7">
    <source>
        <dbReference type="SAM" id="MobiDB-lite"/>
    </source>
</evidence>
<dbReference type="EC" id="2.1.1.72" evidence="2"/>
<feature type="region of interest" description="Disordered" evidence="7">
    <location>
        <begin position="713"/>
        <end position="790"/>
    </location>
</feature>
<dbReference type="Gene3D" id="1.10.1020.10">
    <property type="entry name" value="Adenine-specific Methyltransferase, Domain 2"/>
    <property type="match status" value="1"/>
</dbReference>
<keyword evidence="4" id="KW-0808">Transferase</keyword>
<gene>
    <name evidence="8" type="ORF">PXX05_10365</name>
</gene>
<evidence type="ECO:0000256" key="3">
    <source>
        <dbReference type="ARBA" id="ARBA00022603"/>
    </source>
</evidence>
<evidence type="ECO:0000256" key="1">
    <source>
        <dbReference type="ARBA" id="ARBA00006594"/>
    </source>
</evidence>
<evidence type="ECO:0000256" key="4">
    <source>
        <dbReference type="ARBA" id="ARBA00022679"/>
    </source>
</evidence>
<dbReference type="Proteomes" id="UP001222087">
    <property type="component" value="Chromosome"/>
</dbReference>
<evidence type="ECO:0000256" key="5">
    <source>
        <dbReference type="ARBA" id="ARBA00022691"/>
    </source>
</evidence>
<evidence type="ECO:0000313" key="9">
    <source>
        <dbReference type="Proteomes" id="UP001222087"/>
    </source>
</evidence>